<dbReference type="InterPro" id="IPR013320">
    <property type="entry name" value="ConA-like_dom_sf"/>
</dbReference>
<dbReference type="EMBL" id="ABEU02000006">
    <property type="protein sequence ID" value="PNR52582.1"/>
    <property type="molecule type" value="Genomic_DNA"/>
</dbReference>
<evidence type="ECO:0000256" key="2">
    <source>
        <dbReference type="ARBA" id="ARBA00022801"/>
    </source>
</evidence>
<feature type="chain" id="PRO_5044515092" description="Xyloglucan endotransglucosylase/hydrolase" evidence="8">
    <location>
        <begin position="27"/>
        <end position="310"/>
    </location>
</feature>
<keyword evidence="2 8" id="KW-0378">Hydrolase</keyword>
<feature type="glycosylation site" description="N-linked (GlcNAc...) asparagine" evidence="7">
    <location>
        <position position="126"/>
    </location>
</feature>
<evidence type="ECO:0000256" key="6">
    <source>
        <dbReference type="PIRSR" id="PIRSR005604-1"/>
    </source>
</evidence>
<keyword evidence="8" id="KW-0134">Cell wall</keyword>
<keyword evidence="8" id="KW-0052">Apoplast</keyword>
<dbReference type="Gramene" id="Pp3c6_14940V3.2">
    <property type="protein sequence ID" value="Pp3c6_14940V3.2"/>
    <property type="gene ID" value="Pp3c6_14940"/>
</dbReference>
<evidence type="ECO:0000313" key="10">
    <source>
        <dbReference type="EMBL" id="PNR52582.1"/>
    </source>
</evidence>
<dbReference type="GO" id="GO:0010411">
    <property type="term" value="P:xyloglucan metabolic process"/>
    <property type="evidence" value="ECO:0000318"/>
    <property type="project" value="GO_Central"/>
</dbReference>
<keyword evidence="8" id="KW-0964">Secreted</keyword>
<evidence type="ECO:0000256" key="3">
    <source>
        <dbReference type="ARBA" id="ARBA00023157"/>
    </source>
</evidence>
<evidence type="ECO:0000256" key="5">
    <source>
        <dbReference type="ARBA" id="ARBA00023295"/>
    </source>
</evidence>
<keyword evidence="8" id="KW-0732">Signal</keyword>
<keyword evidence="12" id="KW-1185">Reference proteome</keyword>
<dbReference type="InterPro" id="IPR044791">
    <property type="entry name" value="Beta-glucanase/XTH"/>
</dbReference>
<evidence type="ECO:0000256" key="8">
    <source>
        <dbReference type="RuleBase" id="RU361120"/>
    </source>
</evidence>
<keyword evidence="4" id="KW-0325">Glycoprotein</keyword>
<evidence type="ECO:0000259" key="9">
    <source>
        <dbReference type="PROSITE" id="PS51762"/>
    </source>
</evidence>
<dbReference type="PROSITE" id="PS01034">
    <property type="entry name" value="GH16_1"/>
    <property type="match status" value="1"/>
</dbReference>
<keyword evidence="8" id="KW-0961">Cell wall biogenesis/degradation</keyword>
<dbReference type="InterPro" id="IPR016455">
    <property type="entry name" value="XTH"/>
</dbReference>
<evidence type="ECO:0000256" key="4">
    <source>
        <dbReference type="ARBA" id="ARBA00023180"/>
    </source>
</evidence>
<comment type="function">
    <text evidence="8">Catalyzes xyloglucan endohydrolysis (XEH) and/or endotransglycosylation (XET). Cleaves and religates xyloglucan polymers, an essential constituent of the primary cell wall, and thereby participates in cell wall construction of growing tissues.</text>
</comment>
<comment type="PTM">
    <text evidence="8">Contains at least one intrachain disulfide bond essential for its enzymatic activity.</text>
</comment>
<dbReference type="InterPro" id="IPR008263">
    <property type="entry name" value="GH16_AS"/>
</dbReference>
<comment type="subcellular location">
    <subcellularLocation>
        <location evidence="8">Secreted</location>
        <location evidence="8">Cell wall</location>
    </subcellularLocation>
    <subcellularLocation>
        <location evidence="8">Secreted</location>
        <location evidence="8">Extracellular space</location>
        <location evidence="8">Apoplast</location>
    </subcellularLocation>
</comment>
<dbReference type="InterPro" id="IPR010713">
    <property type="entry name" value="XET_C"/>
</dbReference>
<dbReference type="EnsemblPlants" id="Pp3c6_14940V3.1">
    <property type="protein sequence ID" value="Pp3c6_14940V3.1"/>
    <property type="gene ID" value="Pp3c6_14940"/>
</dbReference>
<reference evidence="10 12" key="1">
    <citation type="journal article" date="2008" name="Science">
        <title>The Physcomitrella genome reveals evolutionary insights into the conquest of land by plants.</title>
        <authorList>
            <person name="Rensing S."/>
            <person name="Lang D."/>
            <person name="Zimmer A."/>
            <person name="Terry A."/>
            <person name="Salamov A."/>
            <person name="Shapiro H."/>
            <person name="Nishiyama T."/>
            <person name="Perroud P.-F."/>
            <person name="Lindquist E."/>
            <person name="Kamisugi Y."/>
            <person name="Tanahashi T."/>
            <person name="Sakakibara K."/>
            <person name="Fujita T."/>
            <person name="Oishi K."/>
            <person name="Shin-I T."/>
            <person name="Kuroki Y."/>
            <person name="Toyoda A."/>
            <person name="Suzuki Y."/>
            <person name="Hashimoto A."/>
            <person name="Yamaguchi K."/>
            <person name="Sugano A."/>
            <person name="Kohara Y."/>
            <person name="Fujiyama A."/>
            <person name="Anterola A."/>
            <person name="Aoki S."/>
            <person name="Ashton N."/>
            <person name="Barbazuk W.B."/>
            <person name="Barker E."/>
            <person name="Bennetzen J."/>
            <person name="Bezanilla M."/>
            <person name="Blankenship R."/>
            <person name="Cho S.H."/>
            <person name="Dutcher S."/>
            <person name="Estelle M."/>
            <person name="Fawcett J.A."/>
            <person name="Gundlach H."/>
            <person name="Hanada K."/>
            <person name="Heyl A."/>
            <person name="Hicks K.A."/>
            <person name="Hugh J."/>
            <person name="Lohr M."/>
            <person name="Mayer K."/>
            <person name="Melkozernov A."/>
            <person name="Murata T."/>
            <person name="Nelson D."/>
            <person name="Pils B."/>
            <person name="Prigge M."/>
            <person name="Reiss B."/>
            <person name="Renner T."/>
            <person name="Rombauts S."/>
            <person name="Rushton P."/>
            <person name="Sanderfoot A."/>
            <person name="Schween G."/>
            <person name="Shiu S.-H."/>
            <person name="Stueber K."/>
            <person name="Theodoulou F.L."/>
            <person name="Tu H."/>
            <person name="Van de Peer Y."/>
            <person name="Verrier P.J."/>
            <person name="Waters E."/>
            <person name="Wood A."/>
            <person name="Yang L."/>
            <person name="Cove D."/>
            <person name="Cuming A."/>
            <person name="Hasebe M."/>
            <person name="Lucas S."/>
            <person name="Mishler D.B."/>
            <person name="Reski R."/>
            <person name="Grigoriev I."/>
            <person name="Quatrano R.S."/>
            <person name="Boore J.L."/>
        </authorList>
    </citation>
    <scope>NUCLEOTIDE SEQUENCE [LARGE SCALE GENOMIC DNA]</scope>
    <source>
        <strain evidence="11 12">cv. Gransden 2004</strain>
    </source>
</reference>
<dbReference type="GO" id="GO:0071555">
    <property type="term" value="P:cell wall organization"/>
    <property type="evidence" value="ECO:0007669"/>
    <property type="project" value="UniProtKB-KW"/>
</dbReference>
<dbReference type="Gene3D" id="2.60.120.200">
    <property type="match status" value="1"/>
</dbReference>
<evidence type="ECO:0000313" key="11">
    <source>
        <dbReference type="EnsemblPlants" id="Pp3c6_14940V3.1"/>
    </source>
</evidence>
<reference evidence="10 12" key="2">
    <citation type="journal article" date="2018" name="Plant J.">
        <title>The Physcomitrella patens chromosome-scale assembly reveals moss genome structure and evolution.</title>
        <authorList>
            <person name="Lang D."/>
            <person name="Ullrich K.K."/>
            <person name="Murat F."/>
            <person name="Fuchs J."/>
            <person name="Jenkins J."/>
            <person name="Haas F.B."/>
            <person name="Piednoel M."/>
            <person name="Gundlach H."/>
            <person name="Van Bel M."/>
            <person name="Meyberg R."/>
            <person name="Vives C."/>
            <person name="Morata J."/>
            <person name="Symeonidi A."/>
            <person name="Hiss M."/>
            <person name="Muchero W."/>
            <person name="Kamisugi Y."/>
            <person name="Saleh O."/>
            <person name="Blanc G."/>
            <person name="Decker E.L."/>
            <person name="van Gessel N."/>
            <person name="Grimwood J."/>
            <person name="Hayes R.D."/>
            <person name="Graham S.W."/>
            <person name="Gunter L.E."/>
            <person name="McDaniel S.F."/>
            <person name="Hoernstein S.N.W."/>
            <person name="Larsson A."/>
            <person name="Li F.W."/>
            <person name="Perroud P.F."/>
            <person name="Phillips J."/>
            <person name="Ranjan P."/>
            <person name="Rokshar D.S."/>
            <person name="Rothfels C.J."/>
            <person name="Schneider L."/>
            <person name="Shu S."/>
            <person name="Stevenson D.W."/>
            <person name="Thummler F."/>
            <person name="Tillich M."/>
            <person name="Villarreal Aguilar J.C."/>
            <person name="Widiez T."/>
            <person name="Wong G.K."/>
            <person name="Wymore A."/>
            <person name="Zhang Y."/>
            <person name="Zimmer A.D."/>
            <person name="Quatrano R.S."/>
            <person name="Mayer K.F.X."/>
            <person name="Goodstein D."/>
            <person name="Casacuberta J.M."/>
            <person name="Vandepoele K."/>
            <person name="Reski R."/>
            <person name="Cuming A.C."/>
            <person name="Tuskan G.A."/>
            <person name="Maumus F."/>
            <person name="Salse J."/>
            <person name="Schmutz J."/>
            <person name="Rensing S.A."/>
        </authorList>
    </citation>
    <scope>NUCLEOTIDE SEQUENCE [LARGE SCALE GENOMIC DNA]</scope>
    <source>
        <strain evidence="11 12">cv. Gransden 2004</strain>
    </source>
</reference>
<dbReference type="AlphaFoldDB" id="A0A2K1KFM9"/>
<dbReference type="SUPFAM" id="SSF49899">
    <property type="entry name" value="Concanavalin A-like lectins/glucanases"/>
    <property type="match status" value="1"/>
</dbReference>
<dbReference type="EnsemblPlants" id="Pp3c6_14940V3.2">
    <property type="protein sequence ID" value="Pp3c6_14940V3.2"/>
    <property type="gene ID" value="Pp3c6_14940"/>
</dbReference>
<dbReference type="InterPro" id="IPR008264">
    <property type="entry name" value="Beta_glucanase"/>
</dbReference>
<dbReference type="OrthoDB" id="4781at2759"/>
<dbReference type="GO" id="GO:0004553">
    <property type="term" value="F:hydrolase activity, hydrolyzing O-glycosyl compounds"/>
    <property type="evidence" value="ECO:0007669"/>
    <property type="project" value="InterPro"/>
</dbReference>
<dbReference type="GO" id="GO:0048046">
    <property type="term" value="C:apoplast"/>
    <property type="evidence" value="ECO:0007669"/>
    <property type="project" value="UniProtKB-SubCell"/>
</dbReference>
<dbReference type="PROSITE" id="PS51257">
    <property type="entry name" value="PROKAR_LIPOPROTEIN"/>
    <property type="match status" value="1"/>
</dbReference>
<reference evidence="11" key="3">
    <citation type="submission" date="2020-12" db="UniProtKB">
        <authorList>
            <consortium name="EnsemblPlants"/>
        </authorList>
    </citation>
    <scope>IDENTIFICATION</scope>
</reference>
<feature type="signal peptide" evidence="8">
    <location>
        <begin position="1"/>
        <end position="26"/>
    </location>
</feature>
<organism evidence="10">
    <name type="scientific">Physcomitrium patens</name>
    <name type="common">Spreading-leaved earth moss</name>
    <name type="synonym">Physcomitrella patens</name>
    <dbReference type="NCBI Taxonomy" id="3218"/>
    <lineage>
        <taxon>Eukaryota</taxon>
        <taxon>Viridiplantae</taxon>
        <taxon>Streptophyta</taxon>
        <taxon>Embryophyta</taxon>
        <taxon>Bryophyta</taxon>
        <taxon>Bryophytina</taxon>
        <taxon>Bryopsida</taxon>
        <taxon>Funariidae</taxon>
        <taxon>Funariales</taxon>
        <taxon>Funariaceae</taxon>
        <taxon>Physcomitrium</taxon>
    </lineage>
</organism>
<keyword evidence="5 8" id="KW-0326">Glycosidase</keyword>
<dbReference type="GO" id="GO:0009505">
    <property type="term" value="C:plant-type cell wall"/>
    <property type="evidence" value="ECO:0000318"/>
    <property type="project" value="GO_Central"/>
</dbReference>
<dbReference type="Pfam" id="PF06955">
    <property type="entry name" value="XET_C"/>
    <property type="match status" value="1"/>
</dbReference>
<feature type="domain" description="GH16" evidence="9">
    <location>
        <begin position="30"/>
        <end position="232"/>
    </location>
</feature>
<feature type="active site" description="Proton donor" evidence="6">
    <location>
        <position position="122"/>
    </location>
</feature>
<gene>
    <name evidence="11" type="primary">LOC112283771</name>
    <name evidence="10" type="ORF">PHYPA_008956</name>
</gene>
<dbReference type="GO" id="GO:0009834">
    <property type="term" value="P:plant-type secondary cell wall biogenesis"/>
    <property type="evidence" value="ECO:0000318"/>
    <property type="project" value="GO_Central"/>
</dbReference>
<dbReference type="PRINTS" id="PR00737">
    <property type="entry name" value="GLHYDRLASE16"/>
</dbReference>
<dbReference type="Pfam" id="PF00722">
    <property type="entry name" value="Glyco_hydro_16"/>
    <property type="match status" value="1"/>
</dbReference>
<name>A0A2K1KFM9_PHYPA</name>
<dbReference type="PaxDb" id="3218-PP1S195_28V6.1"/>
<evidence type="ECO:0000313" key="12">
    <source>
        <dbReference type="Proteomes" id="UP000006727"/>
    </source>
</evidence>
<dbReference type="CDD" id="cd02176">
    <property type="entry name" value="GH16_XET"/>
    <property type="match status" value="1"/>
</dbReference>
<dbReference type="GeneID" id="112283771"/>
<dbReference type="RefSeq" id="XP_024378657.1">
    <property type="nucleotide sequence ID" value="XM_024522889.2"/>
</dbReference>
<evidence type="ECO:0000256" key="1">
    <source>
        <dbReference type="ARBA" id="ARBA00022679"/>
    </source>
</evidence>
<accession>A0A2K1KFM9</accession>
<dbReference type="Gramene" id="Pp3c6_14940V3.1">
    <property type="protein sequence ID" value="Pp3c6_14940V3.1"/>
    <property type="gene ID" value="Pp3c6_14940"/>
</dbReference>
<keyword evidence="3" id="KW-1015">Disulfide bond</keyword>
<dbReference type="GO" id="GO:0016762">
    <property type="term" value="F:xyloglucan:xyloglucosyl transferase activity"/>
    <property type="evidence" value="ECO:0000318"/>
    <property type="project" value="GO_Central"/>
</dbReference>
<dbReference type="PIRSF" id="PIRSF005604">
    <property type="entry name" value="XET"/>
    <property type="match status" value="1"/>
</dbReference>
<dbReference type="Proteomes" id="UP000006727">
    <property type="component" value="Chromosome 6"/>
</dbReference>
<sequence>MALSKLMMLLLLALISCSCMIRGCGAGRPLSIRNTFTPFQYSKFQKSFFVAWSESNVAAVDGGHTLQLSLDRQSGTAVSSTSKYLYGYFRASIKLHSGNSAGTVTAFYLSSQGHNHDEVDFEFLGNVTGEPYVLQTNVYANGIGNREQRIFLWFDPRSEFHTYSVIWNHKSISMYVDDMLIRVFQNNEAHGQPYLSKQPMGVYSSIFDASNWATRGGLDKIDFNNAPFHAHYANFTMDSCVVNETVTTSVADPCVAPTSTEWWNAEWFQSIPANRVGQMQWVNHNFMVYDYCTDKERFPVAPFECAAPIV</sequence>
<proteinExistence type="inferred from homology"/>
<feature type="active site" description="Nucleophile" evidence="6">
    <location>
        <position position="118"/>
    </location>
</feature>
<dbReference type="EC" id="2.4.1.207" evidence="8"/>
<dbReference type="InterPro" id="IPR000757">
    <property type="entry name" value="Beta-glucanase-like"/>
</dbReference>
<dbReference type="FunFam" id="2.60.120.200:FF:000025">
    <property type="entry name" value="Xyloglucan endotransglucosylase/hydrolase"/>
    <property type="match status" value="1"/>
</dbReference>
<protein>
    <recommendedName>
        <fullName evidence="8">Xyloglucan endotransglucosylase/hydrolase</fullName>
        <ecNumber evidence="8">2.4.1.207</ecNumber>
    </recommendedName>
</protein>
<dbReference type="STRING" id="3218.A0A2K1KFM9"/>
<dbReference type="PANTHER" id="PTHR31062">
    <property type="entry name" value="XYLOGLUCAN ENDOTRANSGLUCOSYLASE/HYDROLASE PROTEIN 8-RELATED"/>
    <property type="match status" value="1"/>
</dbReference>
<keyword evidence="1 8" id="KW-0808">Transferase</keyword>
<comment type="similarity">
    <text evidence="8">Belongs to the glycosyl hydrolase 16 family.</text>
</comment>
<dbReference type="PROSITE" id="PS51762">
    <property type="entry name" value="GH16_2"/>
    <property type="match status" value="1"/>
</dbReference>
<evidence type="ECO:0000256" key="7">
    <source>
        <dbReference type="PIRSR" id="PIRSR005604-2"/>
    </source>
</evidence>